<keyword evidence="7 8" id="KW-0472">Membrane</keyword>
<keyword evidence="10" id="KW-1185">Reference proteome</keyword>
<feature type="transmembrane region" description="Helical" evidence="8">
    <location>
        <begin position="279"/>
        <end position="301"/>
    </location>
</feature>
<dbReference type="Proteomes" id="UP001501705">
    <property type="component" value="Unassembled WGS sequence"/>
</dbReference>
<keyword evidence="4" id="KW-1003">Cell membrane</keyword>
<evidence type="ECO:0000313" key="10">
    <source>
        <dbReference type="Proteomes" id="UP001501705"/>
    </source>
</evidence>
<comment type="similarity">
    <text evidence="2">Belongs to the binding-protein-dependent transport system permease family. FecCD subfamily.</text>
</comment>
<keyword evidence="6 8" id="KW-1133">Transmembrane helix</keyword>
<proteinExistence type="inferred from homology"/>
<reference evidence="10" key="1">
    <citation type="journal article" date="2019" name="Int. J. Syst. Evol. Microbiol.">
        <title>The Global Catalogue of Microorganisms (GCM) 10K type strain sequencing project: providing services to taxonomists for standard genome sequencing and annotation.</title>
        <authorList>
            <consortium name="The Broad Institute Genomics Platform"/>
            <consortium name="The Broad Institute Genome Sequencing Center for Infectious Disease"/>
            <person name="Wu L."/>
            <person name="Ma J."/>
        </authorList>
    </citation>
    <scope>NUCLEOTIDE SEQUENCE [LARGE SCALE GENOMIC DNA]</scope>
    <source>
        <strain evidence="10">JCM 15572</strain>
    </source>
</reference>
<dbReference type="SUPFAM" id="SSF81345">
    <property type="entry name" value="ABC transporter involved in vitamin B12 uptake, BtuC"/>
    <property type="match status" value="1"/>
</dbReference>
<keyword evidence="3" id="KW-0813">Transport</keyword>
<dbReference type="RefSeq" id="WP_344236283.1">
    <property type="nucleotide sequence ID" value="NZ_BAAAPH010000015.1"/>
</dbReference>
<evidence type="ECO:0000256" key="1">
    <source>
        <dbReference type="ARBA" id="ARBA00004651"/>
    </source>
</evidence>
<organism evidence="9 10">
    <name type="scientific">Kribbella hippodromi</name>
    <dbReference type="NCBI Taxonomy" id="434347"/>
    <lineage>
        <taxon>Bacteria</taxon>
        <taxon>Bacillati</taxon>
        <taxon>Actinomycetota</taxon>
        <taxon>Actinomycetes</taxon>
        <taxon>Propionibacteriales</taxon>
        <taxon>Kribbellaceae</taxon>
        <taxon>Kribbella</taxon>
    </lineage>
</organism>
<feature type="transmembrane region" description="Helical" evidence="8">
    <location>
        <begin position="239"/>
        <end position="267"/>
    </location>
</feature>
<sequence length="330" mass="34112">MTVVRPVGLVVLLIVVVTASISIGTVTLPVDQVWSVIWYHVSGRGTLPEPLIEQIIWSIRVPRVLLAAIVGAALSVAGVALQALIRNPLADPYVLGISSGASLGAVLVMGAGLAGLSTSAGAFIGASVSLLAVFVLAQRSGRLADTRLILAGVAMSYLAMAGTSLVQLRAEPTQVRGILFWLMGSVAGADWADLRLPVVVMVVAAAYLMLQGRGLNALAVGDDDAAALGVDVHRLRIVLLFVSSLLTATAVAVAGGVGFVGLMVPHAARLVVGADHRKLLPVATLGGAVFLVLVDLATRTVDRPNEYPITVFTAALGAPFFLWLLRRGTA</sequence>
<evidence type="ECO:0000256" key="5">
    <source>
        <dbReference type="ARBA" id="ARBA00022692"/>
    </source>
</evidence>
<evidence type="ECO:0000256" key="4">
    <source>
        <dbReference type="ARBA" id="ARBA00022475"/>
    </source>
</evidence>
<dbReference type="PANTHER" id="PTHR30472">
    <property type="entry name" value="FERRIC ENTEROBACTIN TRANSPORT SYSTEM PERMEASE PROTEIN"/>
    <property type="match status" value="1"/>
</dbReference>
<evidence type="ECO:0000256" key="6">
    <source>
        <dbReference type="ARBA" id="ARBA00022989"/>
    </source>
</evidence>
<dbReference type="PANTHER" id="PTHR30472:SF67">
    <property type="entry name" value="PERMEASE OF ABC TRANSPORTER-RELATED"/>
    <property type="match status" value="1"/>
</dbReference>
<dbReference type="CDD" id="cd06550">
    <property type="entry name" value="TM_ABC_iron-siderophores_like"/>
    <property type="match status" value="1"/>
</dbReference>
<protein>
    <submittedName>
        <fullName evidence="9">Iron ABC transporter permease</fullName>
    </submittedName>
</protein>
<name>A0ABP4PQE1_9ACTN</name>
<feature type="transmembrane region" description="Helical" evidence="8">
    <location>
        <begin position="149"/>
        <end position="168"/>
    </location>
</feature>
<comment type="caution">
    <text evidence="9">The sequence shown here is derived from an EMBL/GenBank/DDBJ whole genome shotgun (WGS) entry which is preliminary data.</text>
</comment>
<dbReference type="Gene3D" id="1.10.3470.10">
    <property type="entry name" value="ABC transporter involved in vitamin B12 uptake, BtuC"/>
    <property type="match status" value="1"/>
</dbReference>
<keyword evidence="5 8" id="KW-0812">Transmembrane</keyword>
<evidence type="ECO:0000256" key="7">
    <source>
        <dbReference type="ARBA" id="ARBA00023136"/>
    </source>
</evidence>
<feature type="transmembrane region" description="Helical" evidence="8">
    <location>
        <begin position="307"/>
        <end position="325"/>
    </location>
</feature>
<comment type="subcellular location">
    <subcellularLocation>
        <location evidence="1">Cell membrane</location>
        <topology evidence="1">Multi-pass membrane protein</topology>
    </subcellularLocation>
</comment>
<feature type="transmembrane region" description="Helical" evidence="8">
    <location>
        <begin position="64"/>
        <end position="85"/>
    </location>
</feature>
<feature type="transmembrane region" description="Helical" evidence="8">
    <location>
        <begin position="7"/>
        <end position="30"/>
    </location>
</feature>
<dbReference type="Pfam" id="PF01032">
    <property type="entry name" value="FecCD"/>
    <property type="match status" value="1"/>
</dbReference>
<dbReference type="InterPro" id="IPR037294">
    <property type="entry name" value="ABC_BtuC-like"/>
</dbReference>
<feature type="transmembrane region" description="Helical" evidence="8">
    <location>
        <begin position="120"/>
        <end position="137"/>
    </location>
</feature>
<evidence type="ECO:0000256" key="3">
    <source>
        <dbReference type="ARBA" id="ARBA00022448"/>
    </source>
</evidence>
<evidence type="ECO:0000256" key="2">
    <source>
        <dbReference type="ARBA" id="ARBA00007935"/>
    </source>
</evidence>
<dbReference type="EMBL" id="BAAAPH010000015">
    <property type="protein sequence ID" value="GAA1585289.1"/>
    <property type="molecule type" value="Genomic_DNA"/>
</dbReference>
<dbReference type="InterPro" id="IPR000522">
    <property type="entry name" value="ABC_transptr_permease_BtuC"/>
</dbReference>
<feature type="transmembrane region" description="Helical" evidence="8">
    <location>
        <begin position="92"/>
        <end position="114"/>
    </location>
</feature>
<gene>
    <name evidence="9" type="ORF">GCM10009804_46940</name>
</gene>
<evidence type="ECO:0000313" key="9">
    <source>
        <dbReference type="EMBL" id="GAA1585289.1"/>
    </source>
</evidence>
<accession>A0ABP4PQE1</accession>
<evidence type="ECO:0000256" key="8">
    <source>
        <dbReference type="SAM" id="Phobius"/>
    </source>
</evidence>